<evidence type="ECO:0000256" key="3">
    <source>
        <dbReference type="ARBA" id="ARBA00006746"/>
    </source>
</evidence>
<keyword evidence="12" id="KW-0457">Lysine biosynthesis</keyword>
<evidence type="ECO:0000256" key="1">
    <source>
        <dbReference type="ARBA" id="ARBA00001947"/>
    </source>
</evidence>
<feature type="domain" description="Peptidase M20 dimerisation" evidence="16">
    <location>
        <begin position="182"/>
        <end position="285"/>
    </location>
</feature>
<dbReference type="EC" id="3.5.1.18" evidence="5 15"/>
<evidence type="ECO:0000256" key="9">
    <source>
        <dbReference type="ARBA" id="ARBA00022801"/>
    </source>
</evidence>
<dbReference type="AlphaFoldDB" id="A0A5C0UKL1"/>
<dbReference type="SUPFAM" id="SSF55031">
    <property type="entry name" value="Bacterial exopeptidase dimerisation domain"/>
    <property type="match status" value="1"/>
</dbReference>
<dbReference type="GO" id="GO:0006526">
    <property type="term" value="P:L-arginine biosynthetic process"/>
    <property type="evidence" value="ECO:0007669"/>
    <property type="project" value="TreeGrafter"/>
</dbReference>
<sequence>MSNLDPVIDLAVKLIRFPSVTPDSAGSVEFLEDLFQKEGFSCFRRDFDSDEYKRPVSNLYAYRGTEGPNICFAGHLDVVPPGNLSDWHFAPFDAVIEGDVLHGRGTVDMKGSIACSIDAALAFIRANPDRRVSFLMTTDEEGVAHDGVKRMLDELEKYNHKLDFAIFGEPTCKEKVGEVIAVGRRGSINFVLTCDGKQGHIAYPDSFVNPVEQVVEIAKNLKEIKLDDVKDKFSASVLNITSIDVGNKVTNLIPARAEIRFNIRFNKVLSESKIVALVSEAARKVTDNFSMSYECSALPFLSEEDDFIRAFAKVSKKITSISPKFVTGGATSDARFVSKCCPCIEFGLHYNRAHQVDEQVGLEDIKKLRDVYKGFLFETLSL</sequence>
<evidence type="ECO:0000256" key="11">
    <source>
        <dbReference type="ARBA" id="ARBA00022915"/>
    </source>
</evidence>
<dbReference type="OrthoDB" id="9809784at2"/>
<accession>A0A5C0UKL1</accession>
<dbReference type="NCBIfam" id="TIGR01246">
    <property type="entry name" value="dapE_proteo"/>
    <property type="match status" value="1"/>
</dbReference>
<comment type="cofactor">
    <cofactor evidence="1">
        <name>Zn(2+)</name>
        <dbReference type="ChEBI" id="CHEBI:29105"/>
    </cofactor>
</comment>
<evidence type="ECO:0000256" key="12">
    <source>
        <dbReference type="ARBA" id="ARBA00023154"/>
    </source>
</evidence>
<dbReference type="PANTHER" id="PTHR43808">
    <property type="entry name" value="ACETYLORNITHINE DEACETYLASE"/>
    <property type="match status" value="1"/>
</dbReference>
<dbReference type="GO" id="GO:0046872">
    <property type="term" value="F:metal ion binding"/>
    <property type="evidence" value="ECO:0007669"/>
    <property type="project" value="UniProtKB-KW"/>
</dbReference>
<evidence type="ECO:0000256" key="6">
    <source>
        <dbReference type="ARBA" id="ARBA00022391"/>
    </source>
</evidence>
<keyword evidence="13" id="KW-0170">Cobalt</keyword>
<dbReference type="Proteomes" id="UP000323844">
    <property type="component" value="Chromosome"/>
</dbReference>
<dbReference type="Gene3D" id="3.30.70.360">
    <property type="match status" value="1"/>
</dbReference>
<dbReference type="NCBIfam" id="NF009557">
    <property type="entry name" value="PRK13009.1"/>
    <property type="match status" value="1"/>
</dbReference>
<dbReference type="EMBL" id="CP043312">
    <property type="protein sequence ID" value="QEK39394.1"/>
    <property type="molecule type" value="Genomic_DNA"/>
</dbReference>
<dbReference type="GO" id="GO:0008777">
    <property type="term" value="F:acetylornithine deacetylase activity"/>
    <property type="evidence" value="ECO:0007669"/>
    <property type="project" value="TreeGrafter"/>
</dbReference>
<dbReference type="InterPro" id="IPR005941">
    <property type="entry name" value="DapE_proteobac"/>
</dbReference>
<evidence type="ECO:0000256" key="13">
    <source>
        <dbReference type="ARBA" id="ARBA00023285"/>
    </source>
</evidence>
<comment type="similarity">
    <text evidence="3">Belongs to the peptidase M20A family. DapE subfamily.</text>
</comment>
<evidence type="ECO:0000256" key="5">
    <source>
        <dbReference type="ARBA" id="ARBA00011921"/>
    </source>
</evidence>
<dbReference type="InterPro" id="IPR011650">
    <property type="entry name" value="Peptidase_M20_dimer"/>
</dbReference>
<comment type="pathway">
    <text evidence="2">Amino-acid biosynthesis; L-lysine biosynthesis via DAP pathway; LL-2,6-diaminopimelate from (S)-tetrahydrodipicolinate (succinylase route): step 3/3.</text>
</comment>
<keyword evidence="11" id="KW-0220">Diaminopimelate biosynthesis</keyword>
<comment type="subunit">
    <text evidence="4">Homodimer.</text>
</comment>
<evidence type="ECO:0000313" key="18">
    <source>
        <dbReference type="Proteomes" id="UP000323844"/>
    </source>
</evidence>
<dbReference type="PANTHER" id="PTHR43808:SF31">
    <property type="entry name" value="N-ACETYL-L-CITRULLINE DEACETYLASE"/>
    <property type="match status" value="1"/>
</dbReference>
<comment type="catalytic activity">
    <reaction evidence="14">
        <text>N-succinyl-(2S,6S)-2,6-diaminopimelate + H2O = (2S,6S)-2,6-diaminopimelate + succinate</text>
        <dbReference type="Rhea" id="RHEA:22608"/>
        <dbReference type="ChEBI" id="CHEBI:15377"/>
        <dbReference type="ChEBI" id="CHEBI:30031"/>
        <dbReference type="ChEBI" id="CHEBI:57609"/>
        <dbReference type="ChEBI" id="CHEBI:58087"/>
        <dbReference type="EC" id="3.5.1.18"/>
    </reaction>
</comment>
<dbReference type="InterPro" id="IPR001261">
    <property type="entry name" value="ArgE/DapE_CS"/>
</dbReference>
<evidence type="ECO:0000256" key="4">
    <source>
        <dbReference type="ARBA" id="ARBA00011738"/>
    </source>
</evidence>
<dbReference type="Pfam" id="PF01546">
    <property type="entry name" value="Peptidase_M20"/>
    <property type="match status" value="1"/>
</dbReference>
<keyword evidence="8" id="KW-0479">Metal-binding</keyword>
<evidence type="ECO:0000256" key="10">
    <source>
        <dbReference type="ARBA" id="ARBA00022833"/>
    </source>
</evidence>
<dbReference type="GO" id="GO:0019877">
    <property type="term" value="P:diaminopimelate biosynthetic process"/>
    <property type="evidence" value="ECO:0007669"/>
    <property type="project" value="UniProtKB-KW"/>
</dbReference>
<evidence type="ECO:0000259" key="16">
    <source>
        <dbReference type="Pfam" id="PF07687"/>
    </source>
</evidence>
<dbReference type="UniPathway" id="UPA00034">
    <property type="reaction ID" value="UER00021"/>
</dbReference>
<dbReference type="InterPro" id="IPR036264">
    <property type="entry name" value="Bact_exopeptidase_dim_dom"/>
</dbReference>
<evidence type="ECO:0000256" key="8">
    <source>
        <dbReference type="ARBA" id="ARBA00022723"/>
    </source>
</evidence>
<reference evidence="17 18" key="1">
    <citation type="submission" date="2019-08" db="EMBL/GenBank/DDBJ databases">
        <title>Highly reduced genomes of protist endosymbionts show evolutionary convergence.</title>
        <authorList>
            <person name="George E."/>
            <person name="Husnik F."/>
            <person name="Tashyreva D."/>
            <person name="Prokopchuk G."/>
            <person name="Horak A."/>
            <person name="Kwong W.K."/>
            <person name="Lukes J."/>
            <person name="Keeling P.J."/>
        </authorList>
    </citation>
    <scope>NUCLEOTIDE SEQUENCE [LARGE SCALE GENOMIC DNA]</scope>
    <source>
        <strain evidence="17">1621</strain>
    </source>
</reference>
<keyword evidence="18" id="KW-1185">Reference proteome</keyword>
<evidence type="ECO:0000313" key="17">
    <source>
        <dbReference type="EMBL" id="QEK39394.1"/>
    </source>
</evidence>
<evidence type="ECO:0000256" key="14">
    <source>
        <dbReference type="ARBA" id="ARBA00051301"/>
    </source>
</evidence>
<dbReference type="InterPro" id="IPR050072">
    <property type="entry name" value="Peptidase_M20A"/>
</dbReference>
<gene>
    <name evidence="17" type="primary">dapE</name>
    <name evidence="17" type="ORF">FZC37_00345</name>
</gene>
<dbReference type="RefSeq" id="WP_148951755.1">
    <property type="nucleotide sequence ID" value="NZ_CP043312.1"/>
</dbReference>
<keyword evidence="7" id="KW-0028">Amino-acid biosynthesis</keyword>
<evidence type="ECO:0000256" key="7">
    <source>
        <dbReference type="ARBA" id="ARBA00022605"/>
    </source>
</evidence>
<name>A0A5C0UKL1_9RICK</name>
<protein>
    <recommendedName>
        <fullName evidence="6 15">Succinyl-diaminopimelate desuccinylase</fullName>
        <ecNumber evidence="5 15">3.5.1.18</ecNumber>
    </recommendedName>
</protein>
<dbReference type="Gene3D" id="3.40.630.10">
    <property type="entry name" value="Zn peptidases"/>
    <property type="match status" value="1"/>
</dbReference>
<evidence type="ECO:0000256" key="2">
    <source>
        <dbReference type="ARBA" id="ARBA00005130"/>
    </source>
</evidence>
<dbReference type="InterPro" id="IPR002933">
    <property type="entry name" value="Peptidase_M20"/>
</dbReference>
<organism evidence="17 18">
    <name type="scientific">Candidatus Sneabacter namystus</name>
    <dbReference type="NCBI Taxonomy" id="2601646"/>
    <lineage>
        <taxon>Bacteria</taxon>
        <taxon>Pseudomonadati</taxon>
        <taxon>Pseudomonadota</taxon>
        <taxon>Alphaproteobacteria</taxon>
        <taxon>Rickettsiales</taxon>
        <taxon>Rickettsiaceae</taxon>
        <taxon>Rickettsieae</taxon>
        <taxon>Candidatus Sneabacter</taxon>
    </lineage>
</organism>
<dbReference type="SUPFAM" id="SSF53187">
    <property type="entry name" value="Zn-dependent exopeptidases"/>
    <property type="match status" value="1"/>
</dbReference>
<keyword evidence="9 17" id="KW-0378">Hydrolase</keyword>
<evidence type="ECO:0000256" key="15">
    <source>
        <dbReference type="NCBIfam" id="TIGR01246"/>
    </source>
</evidence>
<proteinExistence type="inferred from homology"/>
<keyword evidence="10" id="KW-0862">Zinc</keyword>
<dbReference type="Pfam" id="PF07687">
    <property type="entry name" value="M20_dimer"/>
    <property type="match status" value="1"/>
</dbReference>
<dbReference type="GO" id="GO:0009014">
    <property type="term" value="F:succinyl-diaminopimelate desuccinylase activity"/>
    <property type="evidence" value="ECO:0007669"/>
    <property type="project" value="UniProtKB-UniRule"/>
</dbReference>
<dbReference type="KEGG" id="snay:FZC37_00345"/>
<dbReference type="GO" id="GO:0009089">
    <property type="term" value="P:lysine biosynthetic process via diaminopimelate"/>
    <property type="evidence" value="ECO:0007669"/>
    <property type="project" value="UniProtKB-UniRule"/>
</dbReference>
<dbReference type="PROSITE" id="PS00759">
    <property type="entry name" value="ARGE_DAPE_CPG2_2"/>
    <property type="match status" value="1"/>
</dbReference>